<name>A0A9P8SMK9_9HYPO</name>
<dbReference type="EMBL" id="JAIZPD010000001">
    <property type="protein sequence ID" value="KAH0968703.1"/>
    <property type="molecule type" value="Genomic_DNA"/>
</dbReference>
<protein>
    <submittedName>
        <fullName evidence="2">Uncharacterized protein</fullName>
    </submittedName>
</protein>
<feature type="compositionally biased region" description="Basic and acidic residues" evidence="1">
    <location>
        <begin position="110"/>
        <end position="120"/>
    </location>
</feature>
<dbReference type="RefSeq" id="XP_044726216.1">
    <property type="nucleotide sequence ID" value="XM_044859816.1"/>
</dbReference>
<organism evidence="2 3">
    <name type="scientific">Hirsutella rhossiliensis</name>
    <dbReference type="NCBI Taxonomy" id="111463"/>
    <lineage>
        <taxon>Eukaryota</taxon>
        <taxon>Fungi</taxon>
        <taxon>Dikarya</taxon>
        <taxon>Ascomycota</taxon>
        <taxon>Pezizomycotina</taxon>
        <taxon>Sordariomycetes</taxon>
        <taxon>Hypocreomycetidae</taxon>
        <taxon>Hypocreales</taxon>
        <taxon>Ophiocordycipitaceae</taxon>
        <taxon>Hirsutella</taxon>
    </lineage>
</organism>
<feature type="compositionally biased region" description="Basic and acidic residues" evidence="1">
    <location>
        <begin position="68"/>
        <end position="80"/>
    </location>
</feature>
<feature type="region of interest" description="Disordered" evidence="1">
    <location>
        <begin position="148"/>
        <end position="176"/>
    </location>
</feature>
<feature type="compositionally biased region" description="Acidic residues" evidence="1">
    <location>
        <begin position="153"/>
        <end position="166"/>
    </location>
</feature>
<proteinExistence type="predicted"/>
<feature type="compositionally biased region" description="Polar residues" evidence="1">
    <location>
        <begin position="100"/>
        <end position="109"/>
    </location>
</feature>
<evidence type="ECO:0000256" key="1">
    <source>
        <dbReference type="SAM" id="MobiDB-lite"/>
    </source>
</evidence>
<gene>
    <name evidence="2" type="ORF">HRG_01345</name>
</gene>
<dbReference type="GeneID" id="68350474"/>
<feature type="compositionally biased region" description="Basic and acidic residues" evidence="1">
    <location>
        <begin position="25"/>
        <end position="50"/>
    </location>
</feature>
<evidence type="ECO:0000313" key="3">
    <source>
        <dbReference type="Proteomes" id="UP000824596"/>
    </source>
</evidence>
<keyword evidence="3" id="KW-1185">Reference proteome</keyword>
<reference evidence="2" key="1">
    <citation type="submission" date="2021-09" db="EMBL/GenBank/DDBJ databases">
        <title>A high-quality genome of the endoparasitic fungus Hirsutella rhossiliensis with a comparison of Hirsutella genomes reveals transposable elements contributing to genome size variation.</title>
        <authorList>
            <person name="Lin R."/>
            <person name="Jiao Y."/>
            <person name="Sun X."/>
            <person name="Ling J."/>
            <person name="Xie B."/>
            <person name="Cheng X."/>
        </authorList>
    </citation>
    <scope>NUCLEOTIDE SEQUENCE</scope>
    <source>
        <strain evidence="2">HR02</strain>
    </source>
</reference>
<dbReference type="Proteomes" id="UP000824596">
    <property type="component" value="Unassembled WGS sequence"/>
</dbReference>
<feature type="region of interest" description="Disordered" evidence="1">
    <location>
        <begin position="24"/>
        <end position="120"/>
    </location>
</feature>
<sequence length="176" mass="19701">MLASGHFSNNQAGQLKVLVVLTSREVVDRQEPITPLRSDEYSTLVKEDQKRKAKQEGTNSSSRRQKRVKQEPQVKQEKSTSETSQASQEIHVKPIKQEESVPTPSYQSPKRNETEDAAKDIVGHGRVVDLSGVDDTRCDLVFAMSDAKGSEGGLDEEDEVDEEDRDEVARFVPEFV</sequence>
<feature type="compositionally biased region" description="Basic and acidic residues" evidence="1">
    <location>
        <begin position="90"/>
        <end position="99"/>
    </location>
</feature>
<dbReference type="AlphaFoldDB" id="A0A9P8SMK9"/>
<dbReference type="OrthoDB" id="5021918at2759"/>
<evidence type="ECO:0000313" key="2">
    <source>
        <dbReference type="EMBL" id="KAH0968703.1"/>
    </source>
</evidence>
<comment type="caution">
    <text evidence="2">The sequence shown here is derived from an EMBL/GenBank/DDBJ whole genome shotgun (WGS) entry which is preliminary data.</text>
</comment>
<accession>A0A9P8SMK9</accession>